<evidence type="ECO:0000256" key="2">
    <source>
        <dbReference type="ARBA" id="ARBA00022692"/>
    </source>
</evidence>
<dbReference type="Pfam" id="PF06624">
    <property type="entry name" value="RAMP4"/>
    <property type="match status" value="1"/>
</dbReference>
<name>A0A167JZ95_CALVF</name>
<accession>A0A167JZ95</accession>
<evidence type="ECO:0000256" key="6">
    <source>
        <dbReference type="RuleBase" id="RU364120"/>
    </source>
</evidence>
<dbReference type="AlphaFoldDB" id="A0A167JZ95"/>
<evidence type="ECO:0000256" key="1">
    <source>
        <dbReference type="ARBA" id="ARBA00005500"/>
    </source>
</evidence>
<comment type="subcellular location">
    <subcellularLocation>
        <location evidence="6">Membrane</location>
        <topology evidence="6">Single-pass membrane protein</topology>
    </subcellularLocation>
    <subcellularLocation>
        <location evidence="6">Endoplasmic reticulum membrane</location>
        <topology evidence="6">Single-pass membrane protein</topology>
    </subcellularLocation>
</comment>
<dbReference type="OrthoDB" id="16679at2759"/>
<reference evidence="7 8" key="1">
    <citation type="journal article" date="2016" name="Mol. Biol. Evol.">
        <title>Comparative Genomics of Early-Diverging Mushroom-Forming Fungi Provides Insights into the Origins of Lignocellulose Decay Capabilities.</title>
        <authorList>
            <person name="Nagy L.G."/>
            <person name="Riley R."/>
            <person name="Tritt A."/>
            <person name="Adam C."/>
            <person name="Daum C."/>
            <person name="Floudas D."/>
            <person name="Sun H."/>
            <person name="Yadav J.S."/>
            <person name="Pangilinan J."/>
            <person name="Larsson K.H."/>
            <person name="Matsuura K."/>
            <person name="Barry K."/>
            <person name="Labutti K."/>
            <person name="Kuo R."/>
            <person name="Ohm R.A."/>
            <person name="Bhattacharya S.S."/>
            <person name="Shirouzu T."/>
            <person name="Yoshinaga Y."/>
            <person name="Martin F.M."/>
            <person name="Grigoriev I.V."/>
            <person name="Hibbett D.S."/>
        </authorList>
    </citation>
    <scope>NUCLEOTIDE SEQUENCE [LARGE SCALE GENOMIC DNA]</scope>
    <source>
        <strain evidence="7 8">TUFC12733</strain>
    </source>
</reference>
<keyword evidence="2 6" id="KW-0812">Transmembrane</keyword>
<evidence type="ECO:0000256" key="3">
    <source>
        <dbReference type="ARBA" id="ARBA00022824"/>
    </source>
</evidence>
<protein>
    <recommendedName>
        <fullName evidence="6">Stress-associated endoplasmic reticulum protein</fullName>
    </recommendedName>
</protein>
<dbReference type="InterPro" id="IPR010580">
    <property type="entry name" value="ER_stress-assoc"/>
</dbReference>
<comment type="similarity">
    <text evidence="1 6">Belongs to the RAMP4 family.</text>
</comment>
<comment type="function">
    <text evidence="6">Interacts with target proteins during translocation into the lumen of the endoplasmic reticulum. Protects unfolded target proteins against degradation and facilitate correct glycosylation.</text>
</comment>
<keyword evidence="4 6" id="KW-1133">Transmembrane helix</keyword>
<dbReference type="EMBL" id="KV417297">
    <property type="protein sequence ID" value="KZO94094.1"/>
    <property type="molecule type" value="Genomic_DNA"/>
</dbReference>
<sequence>MPTAFEMRKKNEQFAARARAGKPIVNPSMREKLSKRSPVGLAVLALLFVVLLGGGVFELLRLFF</sequence>
<evidence type="ECO:0000313" key="8">
    <source>
        <dbReference type="Proteomes" id="UP000076738"/>
    </source>
</evidence>
<keyword evidence="5 6" id="KW-0472">Membrane</keyword>
<keyword evidence="3 6" id="KW-0256">Endoplasmic reticulum</keyword>
<proteinExistence type="inferred from homology"/>
<evidence type="ECO:0000256" key="4">
    <source>
        <dbReference type="ARBA" id="ARBA00022989"/>
    </source>
</evidence>
<feature type="transmembrane region" description="Helical" evidence="6">
    <location>
        <begin position="39"/>
        <end position="60"/>
    </location>
</feature>
<gene>
    <name evidence="7" type="ORF">CALVIDRAFT_539468</name>
</gene>
<dbReference type="Proteomes" id="UP000076738">
    <property type="component" value="Unassembled WGS sequence"/>
</dbReference>
<dbReference type="GO" id="GO:0005789">
    <property type="term" value="C:endoplasmic reticulum membrane"/>
    <property type="evidence" value="ECO:0007669"/>
    <property type="project" value="UniProtKB-SubCell"/>
</dbReference>
<organism evidence="7 8">
    <name type="scientific">Calocera viscosa (strain TUFC12733)</name>
    <dbReference type="NCBI Taxonomy" id="1330018"/>
    <lineage>
        <taxon>Eukaryota</taxon>
        <taxon>Fungi</taxon>
        <taxon>Dikarya</taxon>
        <taxon>Basidiomycota</taxon>
        <taxon>Agaricomycotina</taxon>
        <taxon>Dacrymycetes</taxon>
        <taxon>Dacrymycetales</taxon>
        <taxon>Dacrymycetaceae</taxon>
        <taxon>Calocera</taxon>
    </lineage>
</organism>
<evidence type="ECO:0000313" key="7">
    <source>
        <dbReference type="EMBL" id="KZO94094.1"/>
    </source>
</evidence>
<keyword evidence="8" id="KW-1185">Reference proteome</keyword>
<evidence type="ECO:0000256" key="5">
    <source>
        <dbReference type="ARBA" id="ARBA00023136"/>
    </source>
</evidence>